<dbReference type="InterPro" id="IPR003856">
    <property type="entry name" value="LPS_length_determ_N"/>
</dbReference>
<dbReference type="Pfam" id="PF06564">
    <property type="entry name" value="CBP_BcsQ"/>
    <property type="match status" value="1"/>
</dbReference>
<evidence type="ECO:0000256" key="1">
    <source>
        <dbReference type="ARBA" id="ARBA00004651"/>
    </source>
</evidence>
<feature type="domain" description="Tyrosine-protein kinase G-rich" evidence="12">
    <location>
        <begin position="381"/>
        <end position="455"/>
    </location>
</feature>
<reference evidence="13 14" key="1">
    <citation type="submission" date="2018-11" db="EMBL/GenBank/DDBJ databases">
        <title>Complete genome sequence of Dickeya zeae strain CE1 infecting Canna edulis Ker-Gawl. in China.</title>
        <authorList>
            <person name="Zhang J."/>
            <person name="Lin B."/>
            <person name="Shen H."/>
            <person name="Jiang S."/>
            <person name="Pu X."/>
            <person name="Sun D."/>
        </authorList>
    </citation>
    <scope>NUCLEOTIDE SEQUENCE [LARGE SCALE GENOMIC DNA]</scope>
    <source>
        <strain evidence="13 14">CE1</strain>
    </source>
</reference>
<dbReference type="Gene3D" id="3.40.50.300">
    <property type="entry name" value="P-loop containing nucleotide triphosphate hydrolases"/>
    <property type="match status" value="1"/>
</dbReference>
<keyword evidence="6 10" id="KW-1133">Transmembrane helix</keyword>
<dbReference type="InterPro" id="IPR050445">
    <property type="entry name" value="Bact_polysacc_biosynth/exp"/>
</dbReference>
<keyword evidence="2" id="KW-1003">Cell membrane</keyword>
<accession>A0AAE7CZZ4</accession>
<dbReference type="RefSeq" id="WP_168363547.1">
    <property type="nucleotide sequence ID" value="NZ_CP033622.1"/>
</dbReference>
<evidence type="ECO:0000256" key="6">
    <source>
        <dbReference type="ARBA" id="ARBA00022989"/>
    </source>
</evidence>
<dbReference type="GO" id="GO:0004713">
    <property type="term" value="F:protein tyrosine kinase activity"/>
    <property type="evidence" value="ECO:0007669"/>
    <property type="project" value="TreeGrafter"/>
</dbReference>
<evidence type="ECO:0000313" key="13">
    <source>
        <dbReference type="EMBL" id="QIZ52551.1"/>
    </source>
</evidence>
<dbReference type="InterPro" id="IPR017746">
    <property type="entry name" value="Cellulose_synthase_operon_BcsQ"/>
</dbReference>
<dbReference type="SUPFAM" id="SSF52540">
    <property type="entry name" value="P-loop containing nucleoside triphosphate hydrolases"/>
    <property type="match status" value="1"/>
</dbReference>
<evidence type="ECO:0000256" key="5">
    <source>
        <dbReference type="ARBA" id="ARBA00022840"/>
    </source>
</evidence>
<keyword evidence="5" id="KW-0067">ATP-binding</keyword>
<feature type="region of interest" description="Disordered" evidence="9">
    <location>
        <begin position="112"/>
        <end position="137"/>
    </location>
</feature>
<dbReference type="Pfam" id="PF13807">
    <property type="entry name" value="GNVR"/>
    <property type="match status" value="1"/>
</dbReference>
<gene>
    <name evidence="13" type="ORF">DWG24_18295</name>
</gene>
<dbReference type="Proteomes" id="UP000500801">
    <property type="component" value="Chromosome"/>
</dbReference>
<keyword evidence="8" id="KW-0175">Coiled coil</keyword>
<evidence type="ECO:0000256" key="3">
    <source>
        <dbReference type="ARBA" id="ARBA00022692"/>
    </source>
</evidence>
<feature type="transmembrane region" description="Helical" evidence="10">
    <location>
        <begin position="432"/>
        <end position="452"/>
    </location>
</feature>
<evidence type="ECO:0000256" key="7">
    <source>
        <dbReference type="ARBA" id="ARBA00023136"/>
    </source>
</evidence>
<feature type="domain" description="Polysaccharide chain length determinant N-terminal" evidence="11">
    <location>
        <begin position="15"/>
        <end position="105"/>
    </location>
</feature>
<evidence type="ECO:0000256" key="2">
    <source>
        <dbReference type="ARBA" id="ARBA00022475"/>
    </source>
</evidence>
<dbReference type="CDD" id="cd05387">
    <property type="entry name" value="BY-kinase"/>
    <property type="match status" value="1"/>
</dbReference>
<dbReference type="GO" id="GO:0005886">
    <property type="term" value="C:plasma membrane"/>
    <property type="evidence" value="ECO:0007669"/>
    <property type="project" value="UniProtKB-SubCell"/>
</dbReference>
<name>A0AAE7CZZ4_9GAMM</name>
<dbReference type="AlphaFoldDB" id="A0AAE7CZZ4"/>
<evidence type="ECO:0000256" key="10">
    <source>
        <dbReference type="SAM" id="Phobius"/>
    </source>
</evidence>
<dbReference type="InterPro" id="IPR027417">
    <property type="entry name" value="P-loop_NTPase"/>
</dbReference>
<evidence type="ECO:0000256" key="8">
    <source>
        <dbReference type="SAM" id="Coils"/>
    </source>
</evidence>
<dbReference type="InterPro" id="IPR032807">
    <property type="entry name" value="GNVR"/>
</dbReference>
<dbReference type="EMBL" id="CP033622">
    <property type="protein sequence ID" value="QIZ52551.1"/>
    <property type="molecule type" value="Genomic_DNA"/>
</dbReference>
<dbReference type="InterPro" id="IPR005702">
    <property type="entry name" value="Wzc-like_C"/>
</dbReference>
<feature type="transmembrane region" description="Helical" evidence="10">
    <location>
        <begin position="29"/>
        <end position="47"/>
    </location>
</feature>
<keyword evidence="3 10" id="KW-0812">Transmembrane</keyword>
<organism evidence="13 14">
    <name type="scientific">Dickeya zeae</name>
    <dbReference type="NCBI Taxonomy" id="204042"/>
    <lineage>
        <taxon>Bacteria</taxon>
        <taxon>Pseudomonadati</taxon>
        <taxon>Pseudomonadota</taxon>
        <taxon>Gammaproteobacteria</taxon>
        <taxon>Enterobacterales</taxon>
        <taxon>Pectobacteriaceae</taxon>
        <taxon>Dickeya</taxon>
    </lineage>
</organism>
<evidence type="ECO:0000256" key="9">
    <source>
        <dbReference type="SAM" id="MobiDB-lite"/>
    </source>
</evidence>
<protein>
    <submittedName>
        <fullName evidence="13">Capsular biosynthesis protein</fullName>
    </submittedName>
</protein>
<evidence type="ECO:0000259" key="11">
    <source>
        <dbReference type="Pfam" id="PF02706"/>
    </source>
</evidence>
<dbReference type="PANTHER" id="PTHR32309:SF13">
    <property type="entry name" value="FERRIC ENTEROBACTIN TRANSPORT PROTEIN FEPE"/>
    <property type="match status" value="1"/>
</dbReference>
<keyword evidence="7 10" id="KW-0472">Membrane</keyword>
<proteinExistence type="predicted"/>
<comment type="subcellular location">
    <subcellularLocation>
        <location evidence="1">Cell membrane</location>
        <topology evidence="1">Multi-pass membrane protein</topology>
    </subcellularLocation>
</comment>
<feature type="coiled-coil region" evidence="8">
    <location>
        <begin position="372"/>
        <end position="399"/>
    </location>
</feature>
<sequence>MSLSIVENGRKLESTVDFSRFAQALKKNGWKIVLAGLLAGMVAYPLISMLTPTYVSTATVLIKAQQDNISPLPQVDGYDSTRSGYYETQYALMQSRIVLEQAVRDVKLHQNPAFNGEANHGEASNGADSHSDDDEQQRVDRALKEMVQHLTINGVRTTHLATISYESASPALAADIANGVAQAFISYTAKQKHLKTLKASALNQKQMEEVWQQVVAQQAAIDQFLKREGLLTFRGVDGFETEQLGLVTTKLADATQRRITAETNYNSVRLNAGKPLENIISLPDISTHAQIQDLRIALIQAKRSLYDLRKRYGAKHTRILEAEAQVQAIEEQTRSVLLELESGLNKQYQAALRDEKYYQQLLEQQKTAFQTLASKRDEYNNLTTTLEKTKELYKALYQRTKEQTLAGSYVEPDAVLYDPAVPADRPSKPNKAMLLVMVVMLTLAFSVVYFIVRTALDSSIHTLSQMSKRLNVTPVGEIRHFTQGLARQQIVRLITGSPLYVESIHSIRTHIMLSHPSCQAIAISSTEQGEGRSLLAHLLALSFSADQKTLLIDLDFFNDHSLTQDLAPPSAKGMAELLQDQCDIDDALVSVSQHLAFLPRGHAQISSLLMLSSERMVTLMEALRSRYQRIVIDVAAVNQTQDIQLINRVIDGVVFVLRAGTWRTDEVHSAIESMRHHQTVMMGAVMNRVTDKNLETKEGIRSLNHHMNALINNTGPL</sequence>
<keyword evidence="4" id="KW-0547">Nucleotide-binding</keyword>
<evidence type="ECO:0000256" key="4">
    <source>
        <dbReference type="ARBA" id="ARBA00022741"/>
    </source>
</evidence>
<evidence type="ECO:0000313" key="14">
    <source>
        <dbReference type="Proteomes" id="UP000500801"/>
    </source>
</evidence>
<dbReference type="PANTHER" id="PTHR32309">
    <property type="entry name" value="TYROSINE-PROTEIN KINASE"/>
    <property type="match status" value="1"/>
</dbReference>
<evidence type="ECO:0000259" key="12">
    <source>
        <dbReference type="Pfam" id="PF13807"/>
    </source>
</evidence>
<dbReference type="Pfam" id="PF02706">
    <property type="entry name" value="Wzz"/>
    <property type="match status" value="1"/>
</dbReference>